<name>A0A645E6K6_9ZZZZ</name>
<proteinExistence type="predicted"/>
<organism evidence="1">
    <name type="scientific">bioreactor metagenome</name>
    <dbReference type="NCBI Taxonomy" id="1076179"/>
    <lineage>
        <taxon>unclassified sequences</taxon>
        <taxon>metagenomes</taxon>
        <taxon>ecological metagenomes</taxon>
    </lineage>
</organism>
<evidence type="ECO:0000313" key="1">
    <source>
        <dbReference type="EMBL" id="MPM97191.1"/>
    </source>
</evidence>
<dbReference type="AlphaFoldDB" id="A0A645E6K6"/>
<accession>A0A645E6K6</accession>
<comment type="caution">
    <text evidence="1">The sequence shown here is derived from an EMBL/GenBank/DDBJ whole genome shotgun (WGS) entry which is preliminary data.</text>
</comment>
<dbReference type="EMBL" id="VSSQ01043500">
    <property type="protein sequence ID" value="MPM97191.1"/>
    <property type="molecule type" value="Genomic_DNA"/>
</dbReference>
<sequence>MIPVLEVVVTPSKTNSPMFPEVTPVAIAISVKTSGMITNAVNGDNFFFMITNMKIAIIP</sequence>
<reference evidence="1" key="1">
    <citation type="submission" date="2019-08" db="EMBL/GenBank/DDBJ databases">
        <authorList>
            <person name="Kucharzyk K."/>
            <person name="Murdoch R.W."/>
            <person name="Higgins S."/>
            <person name="Loffler F."/>
        </authorList>
    </citation>
    <scope>NUCLEOTIDE SEQUENCE</scope>
</reference>
<protein>
    <submittedName>
        <fullName evidence="1">Uncharacterized protein</fullName>
    </submittedName>
</protein>
<gene>
    <name evidence="1" type="ORF">SDC9_144364</name>
</gene>